<gene>
    <name evidence="1" type="ORF">PI95_034220</name>
</gene>
<dbReference type="EMBL" id="JTCM02000189">
    <property type="protein sequence ID" value="NEU77393.1"/>
    <property type="molecule type" value="Genomic_DNA"/>
</dbReference>
<accession>A0A846HKY8</accession>
<evidence type="ECO:0000313" key="1">
    <source>
        <dbReference type="EMBL" id="NEU77393.1"/>
    </source>
</evidence>
<organism evidence="1 2">
    <name type="scientific">Hassallia byssoidea VB512170</name>
    <dbReference type="NCBI Taxonomy" id="1304833"/>
    <lineage>
        <taxon>Bacteria</taxon>
        <taxon>Bacillati</taxon>
        <taxon>Cyanobacteriota</taxon>
        <taxon>Cyanophyceae</taxon>
        <taxon>Nostocales</taxon>
        <taxon>Tolypothrichaceae</taxon>
        <taxon>Hassallia</taxon>
    </lineage>
</organism>
<reference evidence="1 2" key="1">
    <citation type="journal article" date="2015" name="Genome Announc.">
        <title>Draft Genome Sequence of Cyanobacterium Hassallia byssoidea Strain VB512170, Isolated from Monuments in India.</title>
        <authorList>
            <person name="Singh D."/>
            <person name="Chandrababunaidu M.M."/>
            <person name="Panda A."/>
            <person name="Sen D."/>
            <person name="Bhattacharyya S."/>
            <person name="Adhikary S.P."/>
            <person name="Tripathy S."/>
        </authorList>
    </citation>
    <scope>NUCLEOTIDE SEQUENCE [LARGE SCALE GENOMIC DNA]</scope>
    <source>
        <strain evidence="1 2">VB512170</strain>
    </source>
</reference>
<proteinExistence type="predicted"/>
<name>A0A846HKY8_9CYAN</name>
<protein>
    <submittedName>
        <fullName evidence="1">Uncharacterized protein</fullName>
    </submittedName>
</protein>
<dbReference type="Proteomes" id="UP000031549">
    <property type="component" value="Unassembled WGS sequence"/>
</dbReference>
<dbReference type="AlphaFoldDB" id="A0A846HKY8"/>
<sequence length="121" mass="12831">MAATEPKTQIFYINLGGGVGDIGATRYAWRGKKGSYDNIAEELGVKIAKDTDTGLCFGINYPAPAKVRISYIGSDGASRSAVRFCEPDKISNVTTGGKLGSKEIKIGTKSFKIYGASLKSN</sequence>
<comment type="caution">
    <text evidence="1">The sequence shown here is derived from an EMBL/GenBank/DDBJ whole genome shotgun (WGS) entry which is preliminary data.</text>
</comment>
<keyword evidence="2" id="KW-1185">Reference proteome</keyword>
<evidence type="ECO:0000313" key="2">
    <source>
        <dbReference type="Proteomes" id="UP000031549"/>
    </source>
</evidence>
<dbReference type="RefSeq" id="WP_039747802.1">
    <property type="nucleotide sequence ID" value="NZ_JTCM02000189.1"/>
</dbReference>